<dbReference type="InterPro" id="IPR036298">
    <property type="entry name" value="Chalcone_isomerase_sf"/>
</dbReference>
<keyword evidence="4" id="KW-1185">Reference proteome</keyword>
<organism evidence="3 4">
    <name type="scientific">Diaphorobacter limosus</name>
    <dbReference type="NCBI Taxonomy" id="3036128"/>
    <lineage>
        <taxon>Bacteria</taxon>
        <taxon>Pseudomonadati</taxon>
        <taxon>Pseudomonadota</taxon>
        <taxon>Betaproteobacteria</taxon>
        <taxon>Burkholderiales</taxon>
        <taxon>Comamonadaceae</taxon>
        <taxon>Diaphorobacter</taxon>
    </lineage>
</organism>
<dbReference type="GO" id="GO:0016853">
    <property type="term" value="F:isomerase activity"/>
    <property type="evidence" value="ECO:0007669"/>
    <property type="project" value="UniProtKB-KW"/>
</dbReference>
<dbReference type="InterPro" id="IPR016088">
    <property type="entry name" value="Chalcone_isomerase_3-sand"/>
</dbReference>
<keyword evidence="3" id="KW-0413">Isomerase</keyword>
<gene>
    <name evidence="3" type="ORF">P4826_17325</name>
</gene>
<dbReference type="RefSeq" id="WP_317701596.1">
    <property type="nucleotide sequence ID" value="NZ_CP136921.1"/>
</dbReference>
<dbReference type="Pfam" id="PF16036">
    <property type="entry name" value="Chalcone_3"/>
    <property type="match status" value="1"/>
</dbReference>
<feature type="chain" id="PRO_5045937970" evidence="1">
    <location>
        <begin position="23"/>
        <end position="194"/>
    </location>
</feature>
<keyword evidence="1" id="KW-0732">Signal</keyword>
<dbReference type="EMBL" id="CP136921">
    <property type="protein sequence ID" value="WOO32130.1"/>
    <property type="molecule type" value="Genomic_DNA"/>
</dbReference>
<evidence type="ECO:0000256" key="1">
    <source>
        <dbReference type="SAM" id="SignalP"/>
    </source>
</evidence>
<protein>
    <submittedName>
        <fullName evidence="3">Chalcone isomerase family protein</fullName>
    </submittedName>
</protein>
<feature type="domain" description="Chalcone isomerase" evidence="2">
    <location>
        <begin position="23"/>
        <end position="191"/>
    </location>
</feature>
<dbReference type="SUPFAM" id="SSF54626">
    <property type="entry name" value="Chalcone isomerase"/>
    <property type="match status" value="1"/>
</dbReference>
<dbReference type="InterPro" id="IPR016087">
    <property type="entry name" value="Chalcone_isomerase"/>
</dbReference>
<sequence>MRKTLQILCLLGSLCWGAPAWSAVAIAGVQVQETAIVAGSELRLNGAGIRFKGPFKVYVGSLYASKPIKSLDELIAAPGPKRLSMTFMREVKSSDFGKMLTQGIEDNVSRQEFPQIIPGMVKISEYFALHQSFSPGDVCSVEWDPAKGLSIWVKGRQQGEPSRDAAFFRALMSIWLGPAPADWKLKEALLGGSP</sequence>
<reference evidence="3 4" key="1">
    <citation type="submission" date="2023-03" db="EMBL/GenBank/DDBJ databases">
        <title>Diaphorobacter basophil sp. nov., isolated from a sewage-treatment plant.</title>
        <authorList>
            <person name="Yang K."/>
        </authorList>
    </citation>
    <scope>NUCLEOTIDE SEQUENCE [LARGE SCALE GENOMIC DNA]</scope>
    <source>
        <strain evidence="3 4">Y-1</strain>
    </source>
</reference>
<dbReference type="Gene3D" id="3.50.70.10">
    <property type="match status" value="1"/>
</dbReference>
<dbReference type="Proteomes" id="UP001303211">
    <property type="component" value="Chromosome"/>
</dbReference>
<name>A0ABZ0J1M6_9BURK</name>
<evidence type="ECO:0000313" key="3">
    <source>
        <dbReference type="EMBL" id="WOO32130.1"/>
    </source>
</evidence>
<evidence type="ECO:0000313" key="4">
    <source>
        <dbReference type="Proteomes" id="UP001303211"/>
    </source>
</evidence>
<proteinExistence type="predicted"/>
<feature type="signal peptide" evidence="1">
    <location>
        <begin position="1"/>
        <end position="22"/>
    </location>
</feature>
<accession>A0ABZ0J1M6</accession>
<evidence type="ECO:0000259" key="2">
    <source>
        <dbReference type="Pfam" id="PF16036"/>
    </source>
</evidence>